<reference evidence="1 2" key="1">
    <citation type="journal article" date="2021" name="Nat. Plants">
        <title>The Taxus genome provides insights into paclitaxel biosynthesis.</title>
        <authorList>
            <person name="Xiong X."/>
            <person name="Gou J."/>
            <person name="Liao Q."/>
            <person name="Li Y."/>
            <person name="Zhou Q."/>
            <person name="Bi G."/>
            <person name="Li C."/>
            <person name="Du R."/>
            <person name="Wang X."/>
            <person name="Sun T."/>
            <person name="Guo L."/>
            <person name="Liang H."/>
            <person name="Lu P."/>
            <person name="Wu Y."/>
            <person name="Zhang Z."/>
            <person name="Ro D.K."/>
            <person name="Shang Y."/>
            <person name="Huang S."/>
            <person name="Yan J."/>
        </authorList>
    </citation>
    <scope>NUCLEOTIDE SEQUENCE [LARGE SCALE GENOMIC DNA]</scope>
    <source>
        <strain evidence="1">Ta-2019</strain>
    </source>
</reference>
<accession>A0AA38GZI5</accession>
<comment type="caution">
    <text evidence="1">The sequence shown here is derived from an EMBL/GenBank/DDBJ whole genome shotgun (WGS) entry which is preliminary data.</text>
</comment>
<name>A0AA38GZI5_TAXCH</name>
<sequence length="65" mass="7261">AMMERNNCFVHFVLDPVSDFWSSSIASFSARYGCLSLIENVKRLEIGALVTIRGIGRVNILTLTQ</sequence>
<dbReference type="AlphaFoldDB" id="A0AA38GZI5"/>
<evidence type="ECO:0000313" key="2">
    <source>
        <dbReference type="Proteomes" id="UP000824469"/>
    </source>
</evidence>
<protein>
    <submittedName>
        <fullName evidence="1">Uncharacterized protein</fullName>
    </submittedName>
</protein>
<dbReference type="EMBL" id="JAHRHJ020000001">
    <property type="protein sequence ID" value="KAH9331511.1"/>
    <property type="molecule type" value="Genomic_DNA"/>
</dbReference>
<feature type="non-terminal residue" evidence="1">
    <location>
        <position position="65"/>
    </location>
</feature>
<gene>
    <name evidence="1" type="ORF">KI387_003619</name>
</gene>
<dbReference type="Proteomes" id="UP000824469">
    <property type="component" value="Unassembled WGS sequence"/>
</dbReference>
<proteinExistence type="predicted"/>
<feature type="non-terminal residue" evidence="1">
    <location>
        <position position="1"/>
    </location>
</feature>
<evidence type="ECO:0000313" key="1">
    <source>
        <dbReference type="EMBL" id="KAH9331511.1"/>
    </source>
</evidence>
<dbReference type="OMA" id="MERNNCF"/>
<keyword evidence="2" id="KW-1185">Reference proteome</keyword>
<organism evidence="1 2">
    <name type="scientific">Taxus chinensis</name>
    <name type="common">Chinese yew</name>
    <name type="synonym">Taxus wallichiana var. chinensis</name>
    <dbReference type="NCBI Taxonomy" id="29808"/>
    <lineage>
        <taxon>Eukaryota</taxon>
        <taxon>Viridiplantae</taxon>
        <taxon>Streptophyta</taxon>
        <taxon>Embryophyta</taxon>
        <taxon>Tracheophyta</taxon>
        <taxon>Spermatophyta</taxon>
        <taxon>Pinopsida</taxon>
        <taxon>Pinidae</taxon>
        <taxon>Conifers II</taxon>
        <taxon>Cupressales</taxon>
        <taxon>Taxaceae</taxon>
        <taxon>Taxus</taxon>
    </lineage>
</organism>